<dbReference type="PROSITE" id="PS51747">
    <property type="entry name" value="CYT_DCMP_DEAMINASES_2"/>
    <property type="match status" value="1"/>
</dbReference>
<protein>
    <recommendedName>
        <fullName evidence="8">tRNA-specific adenosine deaminase</fullName>
        <ecNumber evidence="8">3.5.4.33</ecNumber>
    </recommendedName>
</protein>
<evidence type="ECO:0000256" key="4">
    <source>
        <dbReference type="ARBA" id="ARBA00022723"/>
    </source>
</evidence>
<evidence type="ECO:0000256" key="3">
    <source>
        <dbReference type="ARBA" id="ARBA00022694"/>
    </source>
</evidence>
<dbReference type="InterPro" id="IPR058535">
    <property type="entry name" value="MafB19-deam"/>
</dbReference>
<dbReference type="Proteomes" id="UP000260351">
    <property type="component" value="Unassembled WGS sequence"/>
</dbReference>
<dbReference type="SUPFAM" id="SSF53927">
    <property type="entry name" value="Cytidine deaminase-like"/>
    <property type="match status" value="1"/>
</dbReference>
<dbReference type="InterPro" id="IPR002125">
    <property type="entry name" value="CMP_dCMP_dom"/>
</dbReference>
<dbReference type="Gene3D" id="3.40.140.10">
    <property type="entry name" value="Cytidine Deaminase, domain 2"/>
    <property type="match status" value="1"/>
</dbReference>
<feature type="binding site" evidence="8">
    <location>
        <position position="80"/>
    </location>
    <ligand>
        <name>Zn(2+)</name>
        <dbReference type="ChEBI" id="CHEBI:29105"/>
        <note>catalytic</note>
    </ligand>
</feature>
<dbReference type="AlphaFoldDB" id="A0A3E1K5H9"/>
<keyword evidence="6 8" id="KW-0862">Zinc</keyword>
<reference evidence="10 11" key="1">
    <citation type="submission" date="2018-08" db="EMBL/GenBank/DDBJ databases">
        <title>Wenzhouxiangella salilacus sp. nov., a novel bacterium isolated from a saline lake in Xinjiang Province, China.</title>
        <authorList>
            <person name="Han S."/>
        </authorList>
    </citation>
    <scope>NUCLEOTIDE SEQUENCE [LARGE SCALE GENOMIC DNA]</scope>
    <source>
        <strain evidence="10 11">XDB06</strain>
    </source>
</reference>
<dbReference type="InterPro" id="IPR016192">
    <property type="entry name" value="APOBEC/CMP_deaminase_Zn-bd"/>
</dbReference>
<evidence type="ECO:0000256" key="8">
    <source>
        <dbReference type="HAMAP-Rule" id="MF_00972"/>
    </source>
</evidence>
<proteinExistence type="inferred from homology"/>
<evidence type="ECO:0000259" key="9">
    <source>
        <dbReference type="PROSITE" id="PS51747"/>
    </source>
</evidence>
<gene>
    <name evidence="8 10" type="primary">tadA</name>
    <name evidence="10" type="ORF">DZC52_13815</name>
</gene>
<name>A0A3E1K5H9_9GAMM</name>
<keyword evidence="4 8" id="KW-0479">Metal-binding</keyword>
<dbReference type="FunFam" id="3.40.140.10:FF:000005">
    <property type="entry name" value="tRNA-specific adenosine deaminase"/>
    <property type="match status" value="1"/>
</dbReference>
<feature type="binding site" evidence="8">
    <location>
        <position position="77"/>
    </location>
    <ligand>
        <name>Zn(2+)</name>
        <dbReference type="ChEBI" id="CHEBI:29105"/>
        <note>catalytic</note>
    </ligand>
</feature>
<dbReference type="CDD" id="cd01285">
    <property type="entry name" value="nucleoside_deaminase"/>
    <property type="match status" value="1"/>
</dbReference>
<evidence type="ECO:0000256" key="6">
    <source>
        <dbReference type="ARBA" id="ARBA00022833"/>
    </source>
</evidence>
<dbReference type="Pfam" id="PF14437">
    <property type="entry name" value="MafB19-deam"/>
    <property type="match status" value="1"/>
</dbReference>
<dbReference type="GO" id="GO:0008270">
    <property type="term" value="F:zinc ion binding"/>
    <property type="evidence" value="ECO:0007669"/>
    <property type="project" value="UniProtKB-UniRule"/>
</dbReference>
<evidence type="ECO:0000256" key="7">
    <source>
        <dbReference type="ARBA" id="ARBA00048045"/>
    </source>
</evidence>
<evidence type="ECO:0000313" key="10">
    <source>
        <dbReference type="EMBL" id="RFF29269.1"/>
    </source>
</evidence>
<feature type="domain" description="CMP/dCMP-type deaminase" evidence="9">
    <location>
        <begin position="1"/>
        <end position="123"/>
    </location>
</feature>
<dbReference type="GO" id="GO:0002100">
    <property type="term" value="P:tRNA wobble adenosine to inosine editing"/>
    <property type="evidence" value="ECO:0007669"/>
    <property type="project" value="UniProtKB-UniRule"/>
</dbReference>
<dbReference type="NCBIfam" id="NF008113">
    <property type="entry name" value="PRK10860.1"/>
    <property type="match status" value="1"/>
</dbReference>
<evidence type="ECO:0000313" key="11">
    <source>
        <dbReference type="Proteomes" id="UP000260351"/>
    </source>
</evidence>
<comment type="function">
    <text evidence="8">Catalyzes the deamination of adenosine to inosine at the wobble position 34 of tRNA(Arg2).</text>
</comment>
<dbReference type="PROSITE" id="PS00903">
    <property type="entry name" value="CYT_DCMP_DEAMINASES_1"/>
    <property type="match status" value="1"/>
</dbReference>
<dbReference type="HAMAP" id="MF_00972">
    <property type="entry name" value="tRNA_aden_deaminase"/>
    <property type="match status" value="1"/>
</dbReference>
<comment type="cofactor">
    <cofactor evidence="8">
        <name>Zn(2+)</name>
        <dbReference type="ChEBI" id="CHEBI:29105"/>
    </cofactor>
    <text evidence="8">Binds 1 zinc ion per subunit.</text>
</comment>
<keyword evidence="3 8" id="KW-0819">tRNA processing</keyword>
<comment type="similarity">
    <text evidence="1">Belongs to the cytidine and deoxycytidylate deaminase family. ADAT2 subfamily.</text>
</comment>
<accession>A0A3E1K5H9</accession>
<organism evidence="10 11">
    <name type="scientific">Wenzhouxiangella sediminis</name>
    <dbReference type="NCBI Taxonomy" id="1792836"/>
    <lineage>
        <taxon>Bacteria</taxon>
        <taxon>Pseudomonadati</taxon>
        <taxon>Pseudomonadota</taxon>
        <taxon>Gammaproteobacteria</taxon>
        <taxon>Chromatiales</taxon>
        <taxon>Wenzhouxiangellaceae</taxon>
        <taxon>Wenzhouxiangella</taxon>
    </lineage>
</organism>
<evidence type="ECO:0000256" key="5">
    <source>
        <dbReference type="ARBA" id="ARBA00022801"/>
    </source>
</evidence>
<keyword evidence="5 8" id="KW-0378">Hydrolase</keyword>
<evidence type="ECO:0000256" key="2">
    <source>
        <dbReference type="ARBA" id="ARBA00011738"/>
    </source>
</evidence>
<dbReference type="EMBL" id="QUZK01000051">
    <property type="protein sequence ID" value="RFF29269.1"/>
    <property type="molecule type" value="Genomic_DNA"/>
</dbReference>
<evidence type="ECO:0000256" key="1">
    <source>
        <dbReference type="ARBA" id="ARBA00010669"/>
    </source>
</evidence>
<dbReference type="PANTHER" id="PTHR11079">
    <property type="entry name" value="CYTOSINE DEAMINASE FAMILY MEMBER"/>
    <property type="match status" value="1"/>
</dbReference>
<dbReference type="EC" id="3.5.4.33" evidence="8"/>
<comment type="subunit">
    <text evidence="2 8">Homodimer.</text>
</comment>
<sequence length="143" mass="15609">MRHALTLAERAEAMGEVPIGAVLVDAEGRILGEGWNRVIADADPTAHAEIVALRQAARALDNYRLPDTTLYVTLEPCSMCAGALINARVKRVVYAADDLRAGAHHSIFEVLTCPELNHRCEVTGGILAEESAEMLRAFFRGRR</sequence>
<comment type="catalytic activity">
    <reaction evidence="7 8">
        <text>adenosine(34) in tRNA + H2O + H(+) = inosine(34) in tRNA + NH4(+)</text>
        <dbReference type="Rhea" id="RHEA:43168"/>
        <dbReference type="Rhea" id="RHEA-COMP:10373"/>
        <dbReference type="Rhea" id="RHEA-COMP:10374"/>
        <dbReference type="ChEBI" id="CHEBI:15377"/>
        <dbReference type="ChEBI" id="CHEBI:15378"/>
        <dbReference type="ChEBI" id="CHEBI:28938"/>
        <dbReference type="ChEBI" id="CHEBI:74411"/>
        <dbReference type="ChEBI" id="CHEBI:82852"/>
        <dbReference type="EC" id="3.5.4.33"/>
    </reaction>
</comment>
<keyword evidence="11" id="KW-1185">Reference proteome</keyword>
<dbReference type="InterPro" id="IPR016193">
    <property type="entry name" value="Cytidine_deaminase-like"/>
</dbReference>
<feature type="active site" description="Proton donor" evidence="8">
    <location>
        <position position="49"/>
    </location>
</feature>
<dbReference type="GO" id="GO:0052717">
    <property type="term" value="F:tRNA-specific adenosine-34 deaminase activity"/>
    <property type="evidence" value="ECO:0007669"/>
    <property type="project" value="UniProtKB-UniRule"/>
</dbReference>
<dbReference type="InterPro" id="IPR028883">
    <property type="entry name" value="tRNA_aden_deaminase"/>
</dbReference>
<dbReference type="PANTHER" id="PTHR11079:SF202">
    <property type="entry name" value="TRNA-SPECIFIC ADENOSINE DEAMINASE"/>
    <property type="match status" value="1"/>
</dbReference>
<dbReference type="OrthoDB" id="9802676at2"/>
<feature type="binding site" evidence="8">
    <location>
        <position position="47"/>
    </location>
    <ligand>
        <name>Zn(2+)</name>
        <dbReference type="ChEBI" id="CHEBI:29105"/>
        <note>catalytic</note>
    </ligand>
</feature>
<comment type="caution">
    <text evidence="10">The sequence shown here is derived from an EMBL/GenBank/DDBJ whole genome shotgun (WGS) entry which is preliminary data.</text>
</comment>